<evidence type="ECO:0000313" key="8">
    <source>
        <dbReference type="EMBL" id="OCK77962.1"/>
    </source>
</evidence>
<feature type="region of interest" description="Disordered" evidence="6">
    <location>
        <begin position="947"/>
        <end position="1015"/>
    </location>
</feature>
<keyword evidence="4" id="KW-0853">WD repeat</keyword>
<feature type="compositionally biased region" description="Polar residues" evidence="6">
    <location>
        <begin position="248"/>
        <end position="269"/>
    </location>
</feature>
<dbReference type="Pfam" id="PF24106">
    <property type="entry name" value="Beta-prop_EDC4L"/>
    <property type="match status" value="1"/>
</dbReference>
<feature type="domain" description="EDC4-like protein pdc1 beta-propeller" evidence="7">
    <location>
        <begin position="497"/>
        <end position="828"/>
    </location>
</feature>
<dbReference type="InterPro" id="IPR045152">
    <property type="entry name" value="EDC4-like"/>
</dbReference>
<feature type="compositionally biased region" description="Polar residues" evidence="6">
    <location>
        <begin position="1356"/>
        <end position="1373"/>
    </location>
</feature>
<feature type="region of interest" description="Disordered" evidence="6">
    <location>
        <begin position="136"/>
        <end position="160"/>
    </location>
</feature>
<dbReference type="FunFam" id="2.130.10.10:FF:000817">
    <property type="entry name" value="WGS project CABT00000000 data, contig 2.15"/>
    <property type="match status" value="1"/>
</dbReference>
<feature type="region of interest" description="Disordered" evidence="6">
    <location>
        <begin position="86"/>
        <end position="114"/>
    </location>
</feature>
<comment type="subcellular location">
    <subcellularLocation>
        <location evidence="1">Cytoplasm</location>
        <location evidence="1">P-body</location>
    </subcellularLocation>
</comment>
<dbReference type="SUPFAM" id="SSF50978">
    <property type="entry name" value="WD40 repeat-like"/>
    <property type="match status" value="1"/>
</dbReference>
<dbReference type="EMBL" id="KV745089">
    <property type="protein sequence ID" value="OCK77962.1"/>
    <property type="molecule type" value="Genomic_DNA"/>
</dbReference>
<reference evidence="8 9" key="1">
    <citation type="journal article" date="2016" name="Nat. Commun.">
        <title>Ectomycorrhizal ecology is imprinted in the genome of the dominant symbiotic fungus Cenococcum geophilum.</title>
        <authorList>
            <consortium name="DOE Joint Genome Institute"/>
            <person name="Peter M."/>
            <person name="Kohler A."/>
            <person name="Ohm R.A."/>
            <person name="Kuo A."/>
            <person name="Krutzmann J."/>
            <person name="Morin E."/>
            <person name="Arend M."/>
            <person name="Barry K.W."/>
            <person name="Binder M."/>
            <person name="Choi C."/>
            <person name="Clum A."/>
            <person name="Copeland A."/>
            <person name="Grisel N."/>
            <person name="Haridas S."/>
            <person name="Kipfer T."/>
            <person name="LaButti K."/>
            <person name="Lindquist E."/>
            <person name="Lipzen A."/>
            <person name="Maire R."/>
            <person name="Meier B."/>
            <person name="Mihaltcheva S."/>
            <person name="Molinier V."/>
            <person name="Murat C."/>
            <person name="Poggeler S."/>
            <person name="Quandt C.A."/>
            <person name="Sperisen C."/>
            <person name="Tritt A."/>
            <person name="Tisserant E."/>
            <person name="Crous P.W."/>
            <person name="Henrissat B."/>
            <person name="Nehls U."/>
            <person name="Egli S."/>
            <person name="Spatafora J.W."/>
            <person name="Grigoriev I.V."/>
            <person name="Martin F.M."/>
        </authorList>
    </citation>
    <scope>NUCLEOTIDE SEQUENCE [LARGE SCALE GENOMIC DNA]</scope>
    <source>
        <strain evidence="8 9">CBS 459.81</strain>
    </source>
</reference>
<feature type="region of interest" description="Disordered" evidence="6">
    <location>
        <begin position="607"/>
        <end position="628"/>
    </location>
</feature>
<evidence type="ECO:0000256" key="6">
    <source>
        <dbReference type="SAM" id="MobiDB-lite"/>
    </source>
</evidence>
<feature type="region of interest" description="Disordered" evidence="6">
    <location>
        <begin position="1027"/>
        <end position="1093"/>
    </location>
</feature>
<dbReference type="PANTHER" id="PTHR15598">
    <property type="entry name" value="ENHANCER OF MRNA-DECAPPING PROTEIN 4"/>
    <property type="match status" value="1"/>
</dbReference>
<dbReference type="InterPro" id="IPR036322">
    <property type="entry name" value="WD40_repeat_dom_sf"/>
</dbReference>
<dbReference type="Gene3D" id="2.130.10.10">
    <property type="entry name" value="YVTN repeat-like/Quinoprotein amine dehydrogenase"/>
    <property type="match status" value="1"/>
</dbReference>
<dbReference type="GO" id="GO:0000932">
    <property type="term" value="C:P-body"/>
    <property type="evidence" value="ECO:0007669"/>
    <property type="project" value="UniProtKB-SubCell"/>
</dbReference>
<proteinExistence type="inferred from homology"/>
<protein>
    <recommendedName>
        <fullName evidence="7">EDC4-like protein pdc1 beta-propeller domain-containing protein</fullName>
    </recommendedName>
</protein>
<feature type="compositionally biased region" description="Low complexity" evidence="6">
    <location>
        <begin position="1079"/>
        <end position="1089"/>
    </location>
</feature>
<comment type="similarity">
    <text evidence="2">Belongs to the WD repeat EDC4 family.</text>
</comment>
<evidence type="ECO:0000256" key="5">
    <source>
        <dbReference type="ARBA" id="ARBA00022737"/>
    </source>
</evidence>
<dbReference type="InterPro" id="IPR055393">
    <property type="entry name" value="Beta-prop_EDC4L"/>
</dbReference>
<dbReference type="InterPro" id="IPR015943">
    <property type="entry name" value="WD40/YVTN_repeat-like_dom_sf"/>
</dbReference>
<evidence type="ECO:0000256" key="3">
    <source>
        <dbReference type="ARBA" id="ARBA00022490"/>
    </source>
</evidence>
<sequence>MADLQELFARLNSQSVTSPGASGKHSIYRQPSVSSPILSPTPMGPQPHHSSAVISPNTSSTNTPAPEQNSSSDRTANLLNLLRFNQPSGVPQKSLSDRRPSHHQNLQTAETSGVHARTISANDLVATFMQTPTTQGSTFTPMAVPPASKAKAEQATSSPENTQDLLLRLLNHPKAPKSDRSNEVVASIETPTMPETAVDDLTQDLADAKLEKVPSDPSAKGRTASPIRVFGSDSADQTTSFEPPKSAPKSSIFTYVNPFEQLSASTPRTRTPVPDRQKTTTPKVEILKPKHGRDTSSGVSGDNKDQGPESSGPALKTRKLSPGSVRSPVASPAATPVKDHPHETVSEAVGGIREQVDKQVEEALAQADKQANGHLNPKAEDVPMTKDDVKELETAIHDTTVEVQKELEDESNSRVLDEMLSKPNVEALKEVVDEVAHADVADSWESAEAEAEDTPVAKDEDQPGPIRVYKFPMRAFASITVKKLPENPPALRKGAILDIARLKKDFDQIDRSLVAATKEFIVYALAKHGGFRIIRQETGQFRQVFQNFKERIFNLTICTAVDPLVPAESPESILGIGINGTVFWTSATGEGADQIGSLENAGLIFPPSPAQDDNTSGGQLKTRAKTSSRHPDYFAVGRGKSIHIIWPKVARQERYTDSQTRVCNTEKYLKERSLKILTGKAGKDFAFSEDDTVIVSLDKAGRMRFWDIRELTVEDYGVSTNNEITPVEVYKTLLEFTTTSPTAKSWPTSVFFFDKDRPCAKGIALRYVMVGMKQNHTFQLWDLGLGKAVQEIHLPHEKESDAICSVAFNPKTGILAVGHPTRNSIYFIHVSCPRYNLPPLSQAAFITRLASKEVVKGAQALPPVNATAIMTSVHEYSFASKGQLRSLHMLNDPANSAENDDPGNTPFFELYVMHSKGVSCLQVGRVDLGWKKDGEALHPVEAEATGVITVSAMKPPQGPTSDDASAGGETSAPKSGSDRSTRESVKKESSNASRQSLTPEAAMRASTLAKVESKQDAARAAIINGAEKAEKKKKKRSTADAVSQTSNTTRTNPAVVTPASYAQAAQRAASPSPQPAPAATPAAKPAVSSKLPEMEAPEWATRLLSQHLPQAAVLATPAGNQDLRKLEENISVQFSKGFSRELESLYNRIEEDKRVQAAANAAKQDAILRLVSSTLTENVQSNLTAIVSNNFADFQQTVLPQLGSNVSSVLERVLERKLGDVVKEAFQGVATKEIKSEINEVLPGAVQKGIQDAQIIRGVSERVIQVINGQIEDTISNALALAMAPTFATFTASIEHRVANQIEQARIQHQHDAVKIEQLSNLVRGLSETVQSMAGSQAEFQAQILRLQVESSRSPRATSFKAESTSRAASSPIKTPEDVEKENILSLMSQGNYEAGTMTWLQSGRTAEIFDDIFVRCDPAYLAHVSPLVALSTAAVVTEPLHKNVLERLVWLDCVLNYIDPLDPEIRDVVPRIMEILGQRLTSTYIHLNETAPGTPALRKISSLVSRVNEFSRASHNTPFRRVT</sequence>
<dbReference type="OrthoDB" id="21128at2759"/>
<feature type="compositionally biased region" description="Polar residues" evidence="6">
    <location>
        <begin position="29"/>
        <end position="38"/>
    </location>
</feature>
<name>A0A8E2E5X4_9PEZI</name>
<feature type="compositionally biased region" description="Low complexity" evidence="6">
    <location>
        <begin position="1058"/>
        <end position="1071"/>
    </location>
</feature>
<feature type="region of interest" description="Disordered" evidence="6">
    <location>
        <begin position="1356"/>
        <end position="1375"/>
    </location>
</feature>
<evidence type="ECO:0000313" key="9">
    <source>
        <dbReference type="Proteomes" id="UP000250266"/>
    </source>
</evidence>
<feature type="compositionally biased region" description="Basic and acidic residues" evidence="6">
    <location>
        <begin position="976"/>
        <end position="989"/>
    </location>
</feature>
<evidence type="ECO:0000256" key="4">
    <source>
        <dbReference type="ARBA" id="ARBA00022574"/>
    </source>
</evidence>
<feature type="compositionally biased region" description="Polar residues" evidence="6">
    <location>
        <begin position="1040"/>
        <end position="1054"/>
    </location>
</feature>
<evidence type="ECO:0000256" key="1">
    <source>
        <dbReference type="ARBA" id="ARBA00004201"/>
    </source>
</evidence>
<dbReference type="GO" id="GO:0031087">
    <property type="term" value="P:deadenylation-independent decapping of nuclear-transcribed mRNA"/>
    <property type="evidence" value="ECO:0007669"/>
    <property type="project" value="InterPro"/>
</dbReference>
<organism evidence="8 9">
    <name type="scientific">Lepidopterella palustris CBS 459.81</name>
    <dbReference type="NCBI Taxonomy" id="1314670"/>
    <lineage>
        <taxon>Eukaryota</taxon>
        <taxon>Fungi</taxon>
        <taxon>Dikarya</taxon>
        <taxon>Ascomycota</taxon>
        <taxon>Pezizomycotina</taxon>
        <taxon>Dothideomycetes</taxon>
        <taxon>Pleosporomycetidae</taxon>
        <taxon>Mytilinidiales</taxon>
        <taxon>Argynnaceae</taxon>
        <taxon>Lepidopterella</taxon>
    </lineage>
</organism>
<feature type="region of interest" description="Disordered" evidence="6">
    <location>
        <begin position="13"/>
        <end position="72"/>
    </location>
</feature>
<keyword evidence="5" id="KW-0677">Repeat</keyword>
<feature type="compositionally biased region" description="Basic and acidic residues" evidence="6">
    <location>
        <begin position="285"/>
        <end position="294"/>
    </location>
</feature>
<feature type="region of interest" description="Disordered" evidence="6">
    <location>
        <begin position="445"/>
        <end position="464"/>
    </location>
</feature>
<feature type="compositionally biased region" description="Polar residues" evidence="6">
    <location>
        <begin position="48"/>
        <end position="72"/>
    </location>
</feature>
<evidence type="ECO:0000259" key="7">
    <source>
        <dbReference type="Pfam" id="PF24106"/>
    </source>
</evidence>
<evidence type="ECO:0000256" key="2">
    <source>
        <dbReference type="ARBA" id="ARBA00009639"/>
    </source>
</evidence>
<feature type="region of interest" description="Disordered" evidence="6">
    <location>
        <begin position="173"/>
        <end position="195"/>
    </location>
</feature>
<gene>
    <name evidence="8" type="ORF">K432DRAFT_303017</name>
</gene>
<dbReference type="PANTHER" id="PTHR15598:SF5">
    <property type="entry name" value="ENHANCER OF MRNA-DECAPPING PROTEIN 4"/>
    <property type="match status" value="1"/>
</dbReference>
<keyword evidence="9" id="KW-1185">Reference proteome</keyword>
<dbReference type="Proteomes" id="UP000250266">
    <property type="component" value="Unassembled WGS sequence"/>
</dbReference>
<accession>A0A8E2E5X4</accession>
<keyword evidence="3" id="KW-0963">Cytoplasm</keyword>
<feature type="region of interest" description="Disordered" evidence="6">
    <location>
        <begin position="209"/>
        <end position="350"/>
    </location>
</feature>